<dbReference type="SMART" id="SM00905">
    <property type="entry name" value="FolB"/>
    <property type="match status" value="1"/>
</dbReference>
<sequence>MDQPDRIHLRDHVVSADIGAFPSERGRQQRLRFGLTVDLRHPVSDSEDQVDRILSYDVLTQAVETALADRRYALVETLAERIAAEVLAHPAAARIEVTVEKLDRGPGALGITISRRSARVPAQPPDLPLEILVWGAPAALPDGALVVVPATSSGAPAPQTVAQRRIALLALDQSAWALADRLGLDIAETRTELEAAARDARPVIWAPARLAADAPDAGETPAALAFWLAGWMPVRRIAFALPPGETLPAAPAALTATVTRA</sequence>
<reference evidence="2 3" key="1">
    <citation type="submission" date="2021-01" db="EMBL/GenBank/DDBJ databases">
        <title>Biogeographic distribution of Paracoccus.</title>
        <authorList>
            <person name="Hollensteiner J."/>
            <person name="Leineberger J."/>
            <person name="Brinkhoff T."/>
            <person name="Daniel R."/>
        </authorList>
    </citation>
    <scope>NUCLEOTIDE SEQUENCE [LARGE SCALE GENOMIC DNA]</scope>
    <source>
        <strain evidence="2 3">LMG25392</strain>
    </source>
</reference>
<evidence type="ECO:0000313" key="3">
    <source>
        <dbReference type="Proteomes" id="UP001218412"/>
    </source>
</evidence>
<dbReference type="Gene3D" id="3.30.1130.10">
    <property type="match status" value="1"/>
</dbReference>
<dbReference type="Pfam" id="PF02152">
    <property type="entry name" value="FolB"/>
    <property type="match status" value="1"/>
</dbReference>
<keyword evidence="3" id="KW-1185">Reference proteome</keyword>
<protein>
    <submittedName>
        <fullName evidence="2">Dihydroneopterin aldolase</fullName>
    </submittedName>
</protein>
<organism evidence="2 3">
    <name type="scientific">Paracoccus stylophorae</name>
    <dbReference type="NCBI Taxonomy" id="659350"/>
    <lineage>
        <taxon>Bacteria</taxon>
        <taxon>Pseudomonadati</taxon>
        <taxon>Pseudomonadota</taxon>
        <taxon>Alphaproteobacteria</taxon>
        <taxon>Rhodobacterales</taxon>
        <taxon>Paracoccaceae</taxon>
        <taxon>Paracoccus</taxon>
    </lineage>
</organism>
<name>A0ABY7T2Z0_9RHOB</name>
<evidence type="ECO:0000259" key="1">
    <source>
        <dbReference type="SMART" id="SM00905"/>
    </source>
</evidence>
<gene>
    <name evidence="2" type="ORF">JHW45_07250</name>
</gene>
<accession>A0ABY7T2Z0</accession>
<feature type="domain" description="Dihydroneopterin aldolase/epimerase" evidence="1">
    <location>
        <begin position="7"/>
        <end position="115"/>
    </location>
</feature>
<dbReference type="InterPro" id="IPR006157">
    <property type="entry name" value="FolB_dom"/>
</dbReference>
<dbReference type="Proteomes" id="UP001218412">
    <property type="component" value="Chromosome"/>
</dbReference>
<dbReference type="EMBL" id="CP067134">
    <property type="protein sequence ID" value="WCR12517.1"/>
    <property type="molecule type" value="Genomic_DNA"/>
</dbReference>
<dbReference type="InterPro" id="IPR043133">
    <property type="entry name" value="GTP-CH-I_C/QueF"/>
</dbReference>
<proteinExistence type="predicted"/>
<evidence type="ECO:0000313" key="2">
    <source>
        <dbReference type="EMBL" id="WCR12517.1"/>
    </source>
</evidence>
<dbReference type="SUPFAM" id="SSF55620">
    <property type="entry name" value="Tetrahydrobiopterin biosynthesis enzymes-like"/>
    <property type="match status" value="1"/>
</dbReference>